<dbReference type="InterPro" id="IPR051083">
    <property type="entry name" value="GrpII_Intron_Splice-Mob/Def"/>
</dbReference>
<dbReference type="EMBL" id="JACHVB010000021">
    <property type="protein sequence ID" value="MBC2594426.1"/>
    <property type="molecule type" value="Genomic_DNA"/>
</dbReference>
<feature type="region of interest" description="Disordered" evidence="2">
    <location>
        <begin position="42"/>
        <end position="61"/>
    </location>
</feature>
<evidence type="ECO:0000256" key="1">
    <source>
        <dbReference type="ARBA" id="ARBA00034120"/>
    </source>
</evidence>
<dbReference type="Pfam" id="PF13655">
    <property type="entry name" value="RVT_N"/>
    <property type="match status" value="1"/>
</dbReference>
<dbReference type="InterPro" id="IPR025960">
    <property type="entry name" value="RVT_N"/>
</dbReference>
<keyword evidence="4" id="KW-0695">RNA-directed DNA polymerase</keyword>
<dbReference type="CDD" id="cd01651">
    <property type="entry name" value="RT_G2_intron"/>
    <property type="match status" value="1"/>
</dbReference>
<protein>
    <submittedName>
        <fullName evidence="4">Reverse transcriptase N-terminal domain-containing protein</fullName>
    </submittedName>
</protein>
<dbReference type="SUPFAM" id="SSF56672">
    <property type="entry name" value="DNA/RNA polymerases"/>
    <property type="match status" value="1"/>
</dbReference>
<keyword evidence="4" id="KW-0548">Nucleotidyltransferase</keyword>
<evidence type="ECO:0000313" key="4">
    <source>
        <dbReference type="EMBL" id="MBC2594426.1"/>
    </source>
</evidence>
<dbReference type="PANTHER" id="PTHR34047">
    <property type="entry name" value="NUCLEAR INTRON MATURASE 1, MITOCHONDRIAL-RELATED"/>
    <property type="match status" value="1"/>
</dbReference>
<name>A0A842HFL2_9BACT</name>
<gene>
    <name evidence="4" type="ORF">H5P28_09170</name>
</gene>
<evidence type="ECO:0000313" key="5">
    <source>
        <dbReference type="Proteomes" id="UP000546464"/>
    </source>
</evidence>
<evidence type="ECO:0000259" key="3">
    <source>
        <dbReference type="PROSITE" id="PS50878"/>
    </source>
</evidence>
<dbReference type="AlphaFoldDB" id="A0A842HFL2"/>
<accession>A0A842HFL2</accession>
<evidence type="ECO:0000256" key="2">
    <source>
        <dbReference type="SAM" id="MobiDB-lite"/>
    </source>
</evidence>
<comment type="caution">
    <text evidence="4">The sequence shown here is derived from an EMBL/GenBank/DDBJ whole genome shotgun (WGS) entry which is preliminary data.</text>
</comment>
<dbReference type="PROSITE" id="PS50878">
    <property type="entry name" value="RT_POL"/>
    <property type="match status" value="1"/>
</dbReference>
<organism evidence="4 5">
    <name type="scientific">Ruficoccus amylovorans</name>
    <dbReference type="NCBI Taxonomy" id="1804625"/>
    <lineage>
        <taxon>Bacteria</taxon>
        <taxon>Pseudomonadati</taxon>
        <taxon>Verrucomicrobiota</taxon>
        <taxon>Opitutia</taxon>
        <taxon>Puniceicoccales</taxon>
        <taxon>Cerasicoccaceae</taxon>
        <taxon>Ruficoccus</taxon>
    </lineage>
</organism>
<comment type="similarity">
    <text evidence="1">Belongs to the bacterial reverse transcriptase family.</text>
</comment>
<feature type="region of interest" description="Disordered" evidence="2">
    <location>
        <begin position="246"/>
        <end position="276"/>
    </location>
</feature>
<dbReference type="Pfam" id="PF00078">
    <property type="entry name" value="RVT_1"/>
    <property type="match status" value="1"/>
</dbReference>
<keyword evidence="4" id="KW-0808">Transferase</keyword>
<dbReference type="Proteomes" id="UP000546464">
    <property type="component" value="Unassembled WGS sequence"/>
</dbReference>
<feature type="domain" description="Reverse transcriptase" evidence="3">
    <location>
        <begin position="66"/>
        <end position="276"/>
    </location>
</feature>
<dbReference type="GO" id="GO:0003964">
    <property type="term" value="F:RNA-directed DNA polymerase activity"/>
    <property type="evidence" value="ECO:0007669"/>
    <property type="project" value="UniProtKB-KW"/>
</dbReference>
<proteinExistence type="inferred from homology"/>
<reference evidence="4 5" key="1">
    <citation type="submission" date="2020-07" db="EMBL/GenBank/DDBJ databases">
        <authorList>
            <person name="Feng X."/>
        </authorList>
    </citation>
    <scope>NUCLEOTIDE SEQUENCE [LARGE SCALE GENOMIC DNA]</scope>
    <source>
        <strain evidence="4 5">JCM31066</strain>
    </source>
</reference>
<sequence length="276" mass="31296">MRRLQERIFKAYRNGNSKAGIRLQRLLLTNHAAHQQAVRKVTEVSKGRSTSGIDGVSRLSPRQKRELASNLSITIRPRSVRRTYIPKPGKAEKRPLGIPTIRDRAIQELVRMALEPQLEASMVTQAPDAYGFRPGRSRSDAAKALRNYLDKVEGKYVAICDIKQCFDRLDHNWVLQRIETWPAMQCYLRRILRAGYMEDNKWYLTEKGAPQGGPLSGLITNWALLGLEQYVSGHLRPDQRPGIIRLCRRHPHGPQGPSGPSGSPRARRGVPEPDRT</sequence>
<feature type="compositionally biased region" description="Low complexity" evidence="2">
    <location>
        <begin position="253"/>
        <end position="264"/>
    </location>
</feature>
<keyword evidence="5" id="KW-1185">Reference proteome</keyword>
<dbReference type="PANTHER" id="PTHR34047:SF10">
    <property type="entry name" value="GROUP II INTRON-ASSOCIATED OPEN READING FRAME"/>
    <property type="match status" value="1"/>
</dbReference>
<dbReference type="InterPro" id="IPR043502">
    <property type="entry name" value="DNA/RNA_pol_sf"/>
</dbReference>
<dbReference type="InterPro" id="IPR000477">
    <property type="entry name" value="RT_dom"/>
</dbReference>